<dbReference type="eggNOG" id="ENOG5032Y4P">
    <property type="taxonomic scope" value="Bacteria"/>
</dbReference>
<dbReference type="EMBL" id="LGTC01000001">
    <property type="protein sequence ID" value="KNY26363.1"/>
    <property type="molecule type" value="Genomic_DNA"/>
</dbReference>
<dbReference type="Proteomes" id="UP000036923">
    <property type="component" value="Unassembled WGS sequence"/>
</dbReference>
<dbReference type="OrthoDB" id="1707431at2"/>
<comment type="caution">
    <text evidence="1">The sequence shown here is derived from an EMBL/GenBank/DDBJ whole genome shotgun (WGS) entry which is preliminary data.</text>
</comment>
<evidence type="ECO:0000313" key="2">
    <source>
        <dbReference type="Proteomes" id="UP000036923"/>
    </source>
</evidence>
<gene>
    <name evidence="1" type="ORF">Bccel_1625</name>
</gene>
<accession>A0A0L6JKX4</accession>
<organism evidence="1 2">
    <name type="scientific">Pseudobacteroides cellulosolvens ATCC 35603 = DSM 2933</name>
    <dbReference type="NCBI Taxonomy" id="398512"/>
    <lineage>
        <taxon>Bacteria</taxon>
        <taxon>Bacillati</taxon>
        <taxon>Bacillota</taxon>
        <taxon>Clostridia</taxon>
        <taxon>Eubacteriales</taxon>
        <taxon>Oscillospiraceae</taxon>
        <taxon>Pseudobacteroides</taxon>
    </lineage>
</organism>
<protein>
    <submittedName>
        <fullName evidence="1">Uncharacterized protein</fullName>
    </submittedName>
</protein>
<dbReference type="RefSeq" id="WP_036941460.1">
    <property type="nucleotide sequence ID" value="NZ_JQKC01000015.1"/>
</dbReference>
<evidence type="ECO:0000313" key="1">
    <source>
        <dbReference type="EMBL" id="KNY26363.1"/>
    </source>
</evidence>
<dbReference type="STRING" id="398512.Bccel_1625"/>
<keyword evidence="2" id="KW-1185">Reference proteome</keyword>
<dbReference type="AlphaFoldDB" id="A0A0L6JKX4"/>
<reference evidence="2" key="1">
    <citation type="submission" date="2015-07" db="EMBL/GenBank/DDBJ databases">
        <title>Near-Complete Genome Sequence of the Cellulolytic Bacterium Bacteroides (Pseudobacteroides) cellulosolvens ATCC 35603.</title>
        <authorList>
            <person name="Dassa B."/>
            <person name="Utturkar S.M."/>
            <person name="Klingeman D.M."/>
            <person name="Hurt R.A."/>
            <person name="Keller M."/>
            <person name="Xu J."/>
            <person name="Reddy Y.H.K."/>
            <person name="Borovok I."/>
            <person name="Grinberg I.R."/>
            <person name="Lamed R."/>
            <person name="Zhivin O."/>
            <person name="Bayer E.A."/>
            <person name="Brown S.D."/>
        </authorList>
    </citation>
    <scope>NUCLEOTIDE SEQUENCE [LARGE SCALE GENOMIC DNA]</scope>
    <source>
        <strain evidence="2">DSM 2933</strain>
    </source>
</reference>
<sequence>MKVHMKPIEMIYMSTTAGKLTPIKFKMPTDKGELVIKIEKIIKSQEEKISGSNIITYTCQSTIAGSERLFELRYEIRSCRWFLHKI</sequence>
<proteinExistence type="predicted"/>
<name>A0A0L6JKX4_9FIRM</name>